<feature type="region of interest" description="Disordered" evidence="1">
    <location>
        <begin position="1"/>
        <end position="23"/>
    </location>
</feature>
<keyword evidence="3" id="KW-1185">Reference proteome</keyword>
<sequence>MTPVKLCRKNEGSKPHSLMAASPISSGTRRQIKVYITTIFSNTYP</sequence>
<proteinExistence type="predicted"/>
<organism evidence="2 3">
    <name type="scientific">Geobacillus jurassicus</name>
    <dbReference type="NCBI Taxonomy" id="235932"/>
    <lineage>
        <taxon>Bacteria</taxon>
        <taxon>Bacillati</taxon>
        <taxon>Bacillota</taxon>
        <taxon>Bacilli</taxon>
        <taxon>Bacillales</taxon>
        <taxon>Anoxybacillaceae</taxon>
        <taxon>Geobacillus</taxon>
    </lineage>
</organism>
<evidence type="ECO:0000256" key="1">
    <source>
        <dbReference type="SAM" id="MobiDB-lite"/>
    </source>
</evidence>
<accession>A0ABV6GQP8</accession>
<dbReference type="RefSeq" id="WP_157068339.1">
    <property type="nucleotide sequence ID" value="NZ_JBHLVN010000024.1"/>
</dbReference>
<comment type="caution">
    <text evidence="2">The sequence shown here is derived from an EMBL/GenBank/DDBJ whole genome shotgun (WGS) entry which is preliminary data.</text>
</comment>
<reference evidence="2 3" key="1">
    <citation type="submission" date="2024-09" db="EMBL/GenBank/DDBJ databases">
        <authorList>
            <person name="Sun Q."/>
            <person name="Mori K."/>
        </authorList>
    </citation>
    <scope>NUCLEOTIDE SEQUENCE [LARGE SCALE GENOMIC DNA]</scope>
    <source>
        <strain evidence="2 3">CCM 7224</strain>
    </source>
</reference>
<evidence type="ECO:0000313" key="2">
    <source>
        <dbReference type="EMBL" id="MFC0296825.1"/>
    </source>
</evidence>
<evidence type="ECO:0000313" key="3">
    <source>
        <dbReference type="Proteomes" id="UP001589785"/>
    </source>
</evidence>
<gene>
    <name evidence="2" type="ORF">ACFFHQ_04985</name>
</gene>
<name>A0ABV6GQP8_9BACL</name>
<dbReference type="EMBL" id="JBHLVN010000024">
    <property type="protein sequence ID" value="MFC0296825.1"/>
    <property type="molecule type" value="Genomic_DNA"/>
</dbReference>
<protein>
    <submittedName>
        <fullName evidence="2">Uncharacterized protein</fullName>
    </submittedName>
</protein>
<dbReference type="Proteomes" id="UP001589785">
    <property type="component" value="Unassembled WGS sequence"/>
</dbReference>